<comment type="cofactor">
    <cofactor evidence="6">
        <name>Mn(2+)</name>
        <dbReference type="ChEBI" id="CHEBI:29035"/>
    </cofactor>
</comment>
<name>A0ABT5X6T8_9EURY</name>
<dbReference type="Proteomes" id="UP001220010">
    <property type="component" value="Unassembled WGS sequence"/>
</dbReference>
<dbReference type="InterPro" id="IPR026912">
    <property type="entry name" value="Adenine_deam_C"/>
</dbReference>
<keyword evidence="4 6" id="KW-0464">Manganese</keyword>
<comment type="catalytic activity">
    <reaction evidence="5 6">
        <text>adenine + H2O + H(+) = hypoxanthine + NH4(+)</text>
        <dbReference type="Rhea" id="RHEA:23688"/>
        <dbReference type="ChEBI" id="CHEBI:15377"/>
        <dbReference type="ChEBI" id="CHEBI:15378"/>
        <dbReference type="ChEBI" id="CHEBI:16708"/>
        <dbReference type="ChEBI" id="CHEBI:17368"/>
        <dbReference type="ChEBI" id="CHEBI:28938"/>
        <dbReference type="EC" id="3.5.4.2"/>
    </reaction>
</comment>
<protein>
    <recommendedName>
        <fullName evidence="2 6">Adenine deaminase</fullName>
        <shortName evidence="6">Adenase</shortName>
        <shortName evidence="6">Adenine aminase</shortName>
        <ecNumber evidence="2 6">3.5.4.2</ecNumber>
    </recommendedName>
</protein>
<dbReference type="CDD" id="cd01295">
    <property type="entry name" value="AdeC"/>
    <property type="match status" value="1"/>
</dbReference>
<evidence type="ECO:0000259" key="8">
    <source>
        <dbReference type="Pfam" id="PF13382"/>
    </source>
</evidence>
<keyword evidence="3 6" id="KW-0378">Hydrolase</keyword>
<evidence type="ECO:0000256" key="4">
    <source>
        <dbReference type="ARBA" id="ARBA00023211"/>
    </source>
</evidence>
<dbReference type="InterPro" id="IPR006679">
    <property type="entry name" value="Adenine_deam"/>
</dbReference>
<dbReference type="Gene3D" id="2.30.40.10">
    <property type="entry name" value="Urease, subunit C, domain 1"/>
    <property type="match status" value="1"/>
</dbReference>
<gene>
    <name evidence="6 9" type="primary">ade</name>
    <name evidence="9" type="ORF">P0O15_04360</name>
</gene>
<dbReference type="InterPro" id="IPR006680">
    <property type="entry name" value="Amidohydro-rel"/>
</dbReference>
<feature type="domain" description="Adenine deaminase C-terminal" evidence="8">
    <location>
        <begin position="400"/>
        <end position="568"/>
    </location>
</feature>
<dbReference type="InterPro" id="IPR032466">
    <property type="entry name" value="Metal_Hydrolase"/>
</dbReference>
<sequence>MKIEELIAAARGEVEVDLLLEGADLVNTLSGEVYRSDVAIYDGTVVGFDSPSAKETLDLSGKVLAPGFIDGHVHLESSMVTVPEYARAVVPRGTTAVVADPHEIANVLGAEGIRYVLDSAKLSPLSVYLMLPSCVPATHLETSGASLDADALSDLMGAEGVLGIGEVMNYPGVLFRDPAVIAKIGLAGRRRFDGSRPRIDGHCPLLSGRDLAAYVSAGIESDHESTTVEEGVEKLRLGMRIMIREGTAARNLDDLLPLVTQANSRRFLFVSDDRHPSDILREGHIDSMVRRAVGAGLDPIVAIQIASLNAAEYFDLRELGAIAPGRRADIVVLDGLEELSVQQVLKGGVVVAEGGRLLVPIERAPRPRSSSMKVGKIGPGSFDIKAEGDLARAIGVIPDQIITRSFIARPKVEGGRVVADPDRDLLVMAVVERHRGMGNVGLGLVNGFGLLRGAIASSVSHDSHNIAAVGVSSADIFRAISAVKEMEGGLVVVDEGDVVASLPLPIAGLLSDRSMEEVVARIDAVTEAAKALGSTLQDPFMTLSFLCLPVIPELKLTDRGLVDVNRFEFLPLFVGDGEEA</sequence>
<proteinExistence type="inferred from homology"/>
<evidence type="ECO:0000256" key="2">
    <source>
        <dbReference type="ARBA" id="ARBA00012782"/>
    </source>
</evidence>
<feature type="domain" description="Amidohydrolase-related" evidence="7">
    <location>
        <begin position="64"/>
        <end position="350"/>
    </location>
</feature>
<evidence type="ECO:0000313" key="9">
    <source>
        <dbReference type="EMBL" id="MDF0590406.1"/>
    </source>
</evidence>
<dbReference type="EC" id="3.5.4.2" evidence="2 6"/>
<dbReference type="EMBL" id="JARFPK010000012">
    <property type="protein sequence ID" value="MDF0590406.1"/>
    <property type="molecule type" value="Genomic_DNA"/>
</dbReference>
<evidence type="ECO:0000256" key="1">
    <source>
        <dbReference type="ARBA" id="ARBA00006773"/>
    </source>
</evidence>
<dbReference type="PANTHER" id="PTHR11113:SF2">
    <property type="entry name" value="ADENINE DEAMINASE"/>
    <property type="match status" value="1"/>
</dbReference>
<evidence type="ECO:0000256" key="3">
    <source>
        <dbReference type="ARBA" id="ARBA00022801"/>
    </source>
</evidence>
<evidence type="ECO:0000313" key="10">
    <source>
        <dbReference type="Proteomes" id="UP001220010"/>
    </source>
</evidence>
<dbReference type="SUPFAM" id="SSF51556">
    <property type="entry name" value="Metallo-dependent hydrolases"/>
    <property type="match status" value="1"/>
</dbReference>
<dbReference type="GO" id="GO:0000034">
    <property type="term" value="F:adenine deaminase activity"/>
    <property type="evidence" value="ECO:0007669"/>
    <property type="project" value="UniProtKB-EC"/>
</dbReference>
<accession>A0ABT5X6T8</accession>
<dbReference type="Pfam" id="PF13382">
    <property type="entry name" value="Adenine_deam_C"/>
    <property type="match status" value="1"/>
</dbReference>
<evidence type="ECO:0000259" key="7">
    <source>
        <dbReference type="Pfam" id="PF01979"/>
    </source>
</evidence>
<evidence type="ECO:0000256" key="6">
    <source>
        <dbReference type="HAMAP-Rule" id="MF_01518"/>
    </source>
</evidence>
<keyword evidence="10" id="KW-1185">Reference proteome</keyword>
<reference evidence="9 10" key="1">
    <citation type="submission" date="2023-03" db="EMBL/GenBank/DDBJ databases">
        <title>WGS of Methanotrichaceae archaeon Mx.</title>
        <authorList>
            <person name="Sorokin D.Y."/>
            <person name="Merkel A.Y."/>
        </authorList>
    </citation>
    <scope>NUCLEOTIDE SEQUENCE [LARGE SCALE GENOMIC DNA]</scope>
    <source>
        <strain evidence="9 10">Mx</strain>
    </source>
</reference>
<comment type="similarity">
    <text evidence="1 6">Belongs to the metallo-dependent hydrolases superfamily. Adenine deaminase family.</text>
</comment>
<dbReference type="NCBIfam" id="TIGR01178">
    <property type="entry name" value="ade"/>
    <property type="match status" value="1"/>
</dbReference>
<evidence type="ECO:0000256" key="5">
    <source>
        <dbReference type="ARBA" id="ARBA00047720"/>
    </source>
</evidence>
<dbReference type="HAMAP" id="MF_01518">
    <property type="entry name" value="Adenine_deamin"/>
    <property type="match status" value="1"/>
</dbReference>
<comment type="caution">
    <text evidence="9">The sequence shown here is derived from an EMBL/GenBank/DDBJ whole genome shotgun (WGS) entry which is preliminary data.</text>
</comment>
<dbReference type="InterPro" id="IPR011059">
    <property type="entry name" value="Metal-dep_hydrolase_composite"/>
</dbReference>
<organism evidence="9 10">
    <name type="scientific">Candidatus Methanocrinis natronophilus</name>
    <dbReference type="NCBI Taxonomy" id="3033396"/>
    <lineage>
        <taxon>Archaea</taxon>
        <taxon>Methanobacteriati</taxon>
        <taxon>Methanobacteriota</taxon>
        <taxon>Stenosarchaea group</taxon>
        <taxon>Methanomicrobia</taxon>
        <taxon>Methanotrichales</taxon>
        <taxon>Methanotrichaceae</taxon>
        <taxon>Methanocrinis</taxon>
    </lineage>
</organism>
<dbReference type="RefSeq" id="WP_316966156.1">
    <property type="nucleotide sequence ID" value="NZ_JARFPK010000012.1"/>
</dbReference>
<dbReference type="Pfam" id="PF01979">
    <property type="entry name" value="Amidohydro_1"/>
    <property type="match status" value="1"/>
</dbReference>
<dbReference type="PANTHER" id="PTHR11113">
    <property type="entry name" value="N-ACETYLGLUCOSAMINE-6-PHOSPHATE DEACETYLASE"/>
    <property type="match status" value="1"/>
</dbReference>
<dbReference type="SUPFAM" id="SSF51338">
    <property type="entry name" value="Composite domain of metallo-dependent hydrolases"/>
    <property type="match status" value="1"/>
</dbReference>
<dbReference type="Gene3D" id="3.20.20.140">
    <property type="entry name" value="Metal-dependent hydrolases"/>
    <property type="match status" value="1"/>
</dbReference>